<dbReference type="AlphaFoldDB" id="A0A7J8Z634"/>
<proteinExistence type="predicted"/>
<comment type="caution">
    <text evidence="1">The sequence shown here is derived from an EMBL/GenBank/DDBJ whole genome shotgun (WGS) entry which is preliminary data.</text>
</comment>
<gene>
    <name evidence="1" type="ORF">Golax_019327</name>
</gene>
<dbReference type="Proteomes" id="UP000593574">
    <property type="component" value="Unassembled WGS sequence"/>
</dbReference>
<accession>A0A7J8Z634</accession>
<dbReference type="EMBL" id="JABEZV010000003">
    <property type="protein sequence ID" value="MBA0707273.1"/>
    <property type="molecule type" value="Genomic_DNA"/>
</dbReference>
<name>A0A7J8Z634_9ROSI</name>
<evidence type="ECO:0000313" key="1">
    <source>
        <dbReference type="EMBL" id="MBA0707273.1"/>
    </source>
</evidence>
<organism evidence="1 2">
    <name type="scientific">Gossypium laxum</name>
    <dbReference type="NCBI Taxonomy" id="34288"/>
    <lineage>
        <taxon>Eukaryota</taxon>
        <taxon>Viridiplantae</taxon>
        <taxon>Streptophyta</taxon>
        <taxon>Embryophyta</taxon>
        <taxon>Tracheophyta</taxon>
        <taxon>Spermatophyta</taxon>
        <taxon>Magnoliopsida</taxon>
        <taxon>eudicotyledons</taxon>
        <taxon>Gunneridae</taxon>
        <taxon>Pentapetalae</taxon>
        <taxon>rosids</taxon>
        <taxon>malvids</taxon>
        <taxon>Malvales</taxon>
        <taxon>Malvaceae</taxon>
        <taxon>Malvoideae</taxon>
        <taxon>Gossypium</taxon>
    </lineage>
</organism>
<reference evidence="1 2" key="1">
    <citation type="journal article" date="2019" name="Genome Biol. Evol.">
        <title>Insights into the evolution of the New World diploid cottons (Gossypium, subgenus Houzingenia) based on genome sequencing.</title>
        <authorList>
            <person name="Grover C.E."/>
            <person name="Arick M.A. 2nd"/>
            <person name="Thrash A."/>
            <person name="Conover J.L."/>
            <person name="Sanders W.S."/>
            <person name="Peterson D.G."/>
            <person name="Frelichowski J.E."/>
            <person name="Scheffler J.A."/>
            <person name="Scheffler B.E."/>
            <person name="Wendel J.F."/>
        </authorList>
    </citation>
    <scope>NUCLEOTIDE SEQUENCE [LARGE SCALE GENOMIC DNA]</scope>
    <source>
        <strain evidence="1">4</strain>
        <tissue evidence="1">Leaf</tissue>
    </source>
</reference>
<keyword evidence="2" id="KW-1185">Reference proteome</keyword>
<sequence>MVLKHLLLMKAKSYRN</sequence>
<protein>
    <submittedName>
        <fullName evidence="1">Uncharacterized protein</fullName>
    </submittedName>
</protein>
<evidence type="ECO:0000313" key="2">
    <source>
        <dbReference type="Proteomes" id="UP000593574"/>
    </source>
</evidence>